<dbReference type="EC" id="4.2.3.-" evidence="6"/>
<evidence type="ECO:0000256" key="1">
    <source>
        <dbReference type="ARBA" id="ARBA00001946"/>
    </source>
</evidence>
<dbReference type="Proteomes" id="UP000054549">
    <property type="component" value="Unassembled WGS sequence"/>
</dbReference>
<sequence>MTTNSTQFILPDLFAHLPYPLRINPQCEEQSRASNSWLSDGVGFSEERRTTFVKAKFGLLVSMCYPDTDAYHLRLLMDYMNWAFVMDDSGDEVSQESFKVALKSSLAAMRDPVNYRTDEKAGLLTKSWFGRFAQRADPSILKRFIDYMGLTLQAIHQEVEDRDAGHNPNLEVYIACCRHTSGANTFYPWYEFCGGYVLPENVLKHEVIKSLEEASNDYSAWINDLFSYNKEISKGLGYNMVAVVMKENGLSLQDAVNEVGERCNSCVDRFERDRKRLPSWGPEIDGHVAKYVMSLQDWMTGNLYWSFESERYFGNEGTEIRKNRVVRCQPLS</sequence>
<dbReference type="Gene3D" id="1.10.600.10">
    <property type="entry name" value="Farnesyl Diphosphate Synthase"/>
    <property type="match status" value="1"/>
</dbReference>
<evidence type="ECO:0000256" key="3">
    <source>
        <dbReference type="ARBA" id="ARBA00022723"/>
    </source>
</evidence>
<dbReference type="HOGENOM" id="CLU_042538_2_1_1"/>
<dbReference type="InParanoid" id="A0A0C2X3B6"/>
<keyword evidence="5 6" id="KW-0456">Lyase</keyword>
<evidence type="ECO:0000256" key="6">
    <source>
        <dbReference type="RuleBase" id="RU366034"/>
    </source>
</evidence>
<dbReference type="GO" id="GO:0008299">
    <property type="term" value="P:isoprenoid biosynthetic process"/>
    <property type="evidence" value="ECO:0007669"/>
    <property type="project" value="UniProtKB-ARBA"/>
</dbReference>
<dbReference type="STRING" id="946122.A0A0C2X3B6"/>
<organism evidence="7 8">
    <name type="scientific">Amanita muscaria (strain Koide BX008)</name>
    <dbReference type="NCBI Taxonomy" id="946122"/>
    <lineage>
        <taxon>Eukaryota</taxon>
        <taxon>Fungi</taxon>
        <taxon>Dikarya</taxon>
        <taxon>Basidiomycota</taxon>
        <taxon>Agaricomycotina</taxon>
        <taxon>Agaricomycetes</taxon>
        <taxon>Agaricomycetidae</taxon>
        <taxon>Agaricales</taxon>
        <taxon>Pluteineae</taxon>
        <taxon>Amanitaceae</taxon>
        <taxon>Amanita</taxon>
    </lineage>
</organism>
<dbReference type="OrthoDB" id="2861623at2759"/>
<dbReference type="InterPro" id="IPR034686">
    <property type="entry name" value="Terpene_cyclase-like_2"/>
</dbReference>
<dbReference type="EMBL" id="KN818256">
    <property type="protein sequence ID" value="KIL63701.1"/>
    <property type="molecule type" value="Genomic_DNA"/>
</dbReference>
<dbReference type="Pfam" id="PF19086">
    <property type="entry name" value="Terpene_syn_C_2"/>
    <property type="match status" value="1"/>
</dbReference>
<comment type="similarity">
    <text evidence="2 6">Belongs to the terpene synthase family.</text>
</comment>
<evidence type="ECO:0000256" key="4">
    <source>
        <dbReference type="ARBA" id="ARBA00022842"/>
    </source>
</evidence>
<keyword evidence="4 6" id="KW-0460">Magnesium</keyword>
<reference evidence="7 8" key="1">
    <citation type="submission" date="2014-04" db="EMBL/GenBank/DDBJ databases">
        <title>Evolutionary Origins and Diversification of the Mycorrhizal Mutualists.</title>
        <authorList>
            <consortium name="DOE Joint Genome Institute"/>
            <consortium name="Mycorrhizal Genomics Consortium"/>
            <person name="Kohler A."/>
            <person name="Kuo A."/>
            <person name="Nagy L.G."/>
            <person name="Floudas D."/>
            <person name="Copeland A."/>
            <person name="Barry K.W."/>
            <person name="Cichocki N."/>
            <person name="Veneault-Fourrey C."/>
            <person name="LaButti K."/>
            <person name="Lindquist E.A."/>
            <person name="Lipzen A."/>
            <person name="Lundell T."/>
            <person name="Morin E."/>
            <person name="Murat C."/>
            <person name="Riley R."/>
            <person name="Ohm R."/>
            <person name="Sun H."/>
            <person name="Tunlid A."/>
            <person name="Henrissat B."/>
            <person name="Grigoriev I.V."/>
            <person name="Hibbett D.S."/>
            <person name="Martin F."/>
        </authorList>
    </citation>
    <scope>NUCLEOTIDE SEQUENCE [LARGE SCALE GENOMIC DNA]</scope>
    <source>
        <strain evidence="7 8">Koide BX008</strain>
    </source>
</reference>
<keyword evidence="8" id="KW-1185">Reference proteome</keyword>
<keyword evidence="3 6" id="KW-0479">Metal-binding</keyword>
<dbReference type="PANTHER" id="PTHR35201:SF4">
    <property type="entry name" value="BETA-PINACENE SYNTHASE-RELATED"/>
    <property type="match status" value="1"/>
</dbReference>
<gene>
    <name evidence="7" type="ORF">M378DRAFT_186936</name>
</gene>
<dbReference type="PANTHER" id="PTHR35201">
    <property type="entry name" value="TERPENE SYNTHASE"/>
    <property type="match status" value="1"/>
</dbReference>
<dbReference type="InterPro" id="IPR008949">
    <property type="entry name" value="Isoprenoid_synthase_dom_sf"/>
</dbReference>
<dbReference type="GO" id="GO:0010333">
    <property type="term" value="F:terpene synthase activity"/>
    <property type="evidence" value="ECO:0007669"/>
    <property type="project" value="InterPro"/>
</dbReference>
<dbReference type="AlphaFoldDB" id="A0A0C2X3B6"/>
<evidence type="ECO:0000256" key="5">
    <source>
        <dbReference type="ARBA" id="ARBA00023239"/>
    </source>
</evidence>
<evidence type="ECO:0000313" key="7">
    <source>
        <dbReference type="EMBL" id="KIL63701.1"/>
    </source>
</evidence>
<protein>
    <recommendedName>
        <fullName evidence="6">Terpene synthase</fullName>
        <ecNumber evidence="6">4.2.3.-</ecNumber>
    </recommendedName>
</protein>
<evidence type="ECO:0000313" key="8">
    <source>
        <dbReference type="Proteomes" id="UP000054549"/>
    </source>
</evidence>
<name>A0A0C2X3B6_AMAMK</name>
<accession>A0A0C2X3B6</accession>
<dbReference type="SUPFAM" id="SSF48576">
    <property type="entry name" value="Terpenoid synthases"/>
    <property type="match status" value="1"/>
</dbReference>
<proteinExistence type="inferred from homology"/>
<comment type="cofactor">
    <cofactor evidence="1 6">
        <name>Mg(2+)</name>
        <dbReference type="ChEBI" id="CHEBI:18420"/>
    </cofactor>
</comment>
<evidence type="ECO:0000256" key="2">
    <source>
        <dbReference type="ARBA" id="ARBA00006333"/>
    </source>
</evidence>
<dbReference type="GO" id="GO:0046872">
    <property type="term" value="F:metal ion binding"/>
    <property type="evidence" value="ECO:0007669"/>
    <property type="project" value="UniProtKB-KW"/>
</dbReference>